<dbReference type="OrthoDB" id="9780269at2"/>
<sequence>MRNVSFLNSSGQRLAGVLHQPDDWLGGPTIVICHGFRGSKEGSGKAAVFSEEAVARGYRVLRFDFAGTGDSEGDFANITLTGYMDDLASAIDYLSRESKGPFIALGRSFGGTTAICRAALDNRIAGVCTWGSPHDLEKLFIEPLDTYYGPLGVDEDKVYHIETETDSYELKAGFFIDLKRYNVLKNVQSVAPRPVLIIHGSEDCTVPMEQGIKLFENARYPKELAIIAGADHRFTRNFRYVFDTTLKWLEKYFPAASAR</sequence>
<name>D5XA60_THEPJ</name>
<evidence type="ECO:0000313" key="4">
    <source>
        <dbReference type="EMBL" id="ADG83193.1"/>
    </source>
</evidence>
<dbReference type="EMBL" id="CP002028">
    <property type="protein sequence ID" value="ADG83193.1"/>
    <property type="molecule type" value="Genomic_DNA"/>
</dbReference>
<feature type="domain" description="AB hydrolase-1" evidence="3">
    <location>
        <begin position="30"/>
        <end position="233"/>
    </location>
</feature>
<dbReference type="SUPFAM" id="SSF53474">
    <property type="entry name" value="alpha/beta-Hydrolases"/>
    <property type="match status" value="1"/>
</dbReference>
<dbReference type="InterPro" id="IPR050261">
    <property type="entry name" value="FrsA_esterase"/>
</dbReference>
<dbReference type="KEGG" id="tjr:TherJR_2353"/>
<accession>D5XA60</accession>
<dbReference type="GO" id="GO:0052689">
    <property type="term" value="F:carboxylic ester hydrolase activity"/>
    <property type="evidence" value="ECO:0007669"/>
    <property type="project" value="UniProtKB-ARBA"/>
</dbReference>
<dbReference type="AlphaFoldDB" id="D5XA60"/>
<dbReference type="PANTHER" id="PTHR22946">
    <property type="entry name" value="DIENELACTONE HYDROLASE DOMAIN-CONTAINING PROTEIN-RELATED"/>
    <property type="match status" value="1"/>
</dbReference>
<organism evidence="4 5">
    <name type="scientific">Thermincola potens (strain JR)</name>
    <dbReference type="NCBI Taxonomy" id="635013"/>
    <lineage>
        <taxon>Bacteria</taxon>
        <taxon>Bacillati</taxon>
        <taxon>Bacillota</taxon>
        <taxon>Clostridia</taxon>
        <taxon>Eubacteriales</taxon>
        <taxon>Thermincolaceae</taxon>
        <taxon>Thermincola</taxon>
    </lineage>
</organism>
<evidence type="ECO:0000256" key="2">
    <source>
        <dbReference type="ARBA" id="ARBA00038115"/>
    </source>
</evidence>
<evidence type="ECO:0000256" key="1">
    <source>
        <dbReference type="ARBA" id="ARBA00022801"/>
    </source>
</evidence>
<comment type="similarity">
    <text evidence="2">Belongs to the AB hydrolase superfamily. FUS2 hydrolase family.</text>
</comment>
<proteinExistence type="inferred from homology"/>
<dbReference type="eggNOG" id="COG1073">
    <property type="taxonomic scope" value="Bacteria"/>
</dbReference>
<dbReference type="InterPro" id="IPR029058">
    <property type="entry name" value="AB_hydrolase_fold"/>
</dbReference>
<protein>
    <submittedName>
        <fullName evidence="4">Hydrolase</fullName>
    </submittedName>
</protein>
<keyword evidence="5" id="KW-1185">Reference proteome</keyword>
<dbReference type="Gene3D" id="3.40.50.1820">
    <property type="entry name" value="alpha/beta hydrolase"/>
    <property type="match status" value="1"/>
</dbReference>
<gene>
    <name evidence="4" type="ordered locus">TherJR_2353</name>
</gene>
<dbReference type="InterPro" id="IPR000073">
    <property type="entry name" value="AB_hydrolase_1"/>
</dbReference>
<keyword evidence="1 4" id="KW-0378">Hydrolase</keyword>
<dbReference type="HOGENOM" id="CLU_048353_3_2_9"/>
<reference evidence="4 5" key="1">
    <citation type="submission" date="2010-05" db="EMBL/GenBank/DDBJ databases">
        <title>Complete sequence of Thermincola sp. JR.</title>
        <authorList>
            <consortium name="US DOE Joint Genome Institute"/>
            <person name="Lucas S."/>
            <person name="Copeland A."/>
            <person name="Lapidus A."/>
            <person name="Cheng J.-F."/>
            <person name="Bruce D."/>
            <person name="Goodwin L."/>
            <person name="Pitluck S."/>
            <person name="Chertkov O."/>
            <person name="Detter J.C."/>
            <person name="Han C."/>
            <person name="Tapia R."/>
            <person name="Land M."/>
            <person name="Hauser L."/>
            <person name="Kyrpides N."/>
            <person name="Mikhailova N."/>
            <person name="Hazen T.C."/>
            <person name="Woyke T."/>
        </authorList>
    </citation>
    <scope>NUCLEOTIDE SEQUENCE [LARGE SCALE GENOMIC DNA]</scope>
    <source>
        <strain evidence="4 5">JR</strain>
    </source>
</reference>
<evidence type="ECO:0000313" key="5">
    <source>
        <dbReference type="Proteomes" id="UP000002377"/>
    </source>
</evidence>
<dbReference type="Proteomes" id="UP000002377">
    <property type="component" value="Chromosome"/>
</dbReference>
<dbReference type="STRING" id="635013.TherJR_2353"/>
<evidence type="ECO:0000259" key="3">
    <source>
        <dbReference type="Pfam" id="PF12697"/>
    </source>
</evidence>
<dbReference type="Pfam" id="PF12697">
    <property type="entry name" value="Abhydrolase_6"/>
    <property type="match status" value="1"/>
</dbReference>
<dbReference type="RefSeq" id="WP_013121192.1">
    <property type="nucleotide sequence ID" value="NC_014152.1"/>
</dbReference>
<dbReference type="PANTHER" id="PTHR22946:SF9">
    <property type="entry name" value="POLYKETIDE TRANSFERASE AF380"/>
    <property type="match status" value="1"/>
</dbReference>